<dbReference type="OMA" id="ENWEDFA"/>
<accession>A0A1Q9DZE3</accession>
<evidence type="ECO:0000313" key="11">
    <source>
        <dbReference type="EMBL" id="OLQ00541.1"/>
    </source>
</evidence>
<dbReference type="Proteomes" id="UP000186817">
    <property type="component" value="Unassembled WGS sequence"/>
</dbReference>
<dbReference type="InterPro" id="IPR011009">
    <property type="entry name" value="Kinase-like_dom_sf"/>
</dbReference>
<dbReference type="CDD" id="cd05117">
    <property type="entry name" value="STKc_CAMK"/>
    <property type="match status" value="1"/>
</dbReference>
<dbReference type="GO" id="GO:0004674">
    <property type="term" value="F:protein serine/threonine kinase activity"/>
    <property type="evidence" value="ECO:0007669"/>
    <property type="project" value="UniProtKB-KW"/>
</dbReference>
<evidence type="ECO:0000256" key="8">
    <source>
        <dbReference type="PIRSR" id="PIRSR630616-2"/>
    </source>
</evidence>
<keyword evidence="12" id="KW-1185">Reference proteome</keyword>
<keyword evidence="4 8" id="KW-0547">Nucleotide-binding</keyword>
<dbReference type="SMART" id="SM00220">
    <property type="entry name" value="S_TKc"/>
    <property type="match status" value="1"/>
</dbReference>
<keyword evidence="3" id="KW-0808">Transferase</keyword>
<dbReference type="OrthoDB" id="40902at2759"/>
<reference evidence="11 12" key="1">
    <citation type="submission" date="2016-02" db="EMBL/GenBank/DDBJ databases">
        <title>Genome analysis of coral dinoflagellate symbionts highlights evolutionary adaptations to a symbiotic lifestyle.</title>
        <authorList>
            <person name="Aranda M."/>
            <person name="Li Y."/>
            <person name="Liew Y.J."/>
            <person name="Baumgarten S."/>
            <person name="Simakov O."/>
            <person name="Wilson M."/>
            <person name="Piel J."/>
            <person name="Ashoor H."/>
            <person name="Bougouffa S."/>
            <person name="Bajic V.B."/>
            <person name="Ryu T."/>
            <person name="Ravasi T."/>
            <person name="Bayer T."/>
            <person name="Micklem G."/>
            <person name="Kim H."/>
            <person name="Bhak J."/>
            <person name="Lajeunesse T.C."/>
            <person name="Voolstra C.R."/>
        </authorList>
    </citation>
    <scope>NUCLEOTIDE SEQUENCE [LARGE SCALE GENOMIC DNA]</scope>
    <source>
        <strain evidence="11 12">CCMP2467</strain>
    </source>
</reference>
<evidence type="ECO:0000259" key="10">
    <source>
        <dbReference type="PROSITE" id="PS50011"/>
    </source>
</evidence>
<evidence type="ECO:0000256" key="6">
    <source>
        <dbReference type="ARBA" id="ARBA00022840"/>
    </source>
</evidence>
<evidence type="ECO:0000256" key="3">
    <source>
        <dbReference type="ARBA" id="ARBA00022679"/>
    </source>
</evidence>
<dbReference type="FunFam" id="1.10.510.10:FF:000571">
    <property type="entry name" value="Maternal embryonic leucine zipper kinase"/>
    <property type="match status" value="1"/>
</dbReference>
<protein>
    <submittedName>
        <fullName evidence="11">Putative serine/threonine-protein kinase fhkE</fullName>
    </submittedName>
</protein>
<dbReference type="PROSITE" id="PS00107">
    <property type="entry name" value="PROTEIN_KINASE_ATP"/>
    <property type="match status" value="1"/>
</dbReference>
<dbReference type="PROSITE" id="PS00108">
    <property type="entry name" value="PROTEIN_KINASE_ST"/>
    <property type="match status" value="1"/>
</dbReference>
<dbReference type="Pfam" id="PF00069">
    <property type="entry name" value="Pkinase"/>
    <property type="match status" value="1"/>
</dbReference>
<dbReference type="SUPFAM" id="SSF50156">
    <property type="entry name" value="PDZ domain-like"/>
    <property type="match status" value="1"/>
</dbReference>
<name>A0A1Q9DZE3_SYMMI</name>
<feature type="cross-link" description="Glycyl lysine isopeptide (Lys-Gly) (interchain with G-Cter in SUMO2)" evidence="9">
    <location>
        <position position="263"/>
    </location>
</feature>
<dbReference type="PROSITE" id="PS50011">
    <property type="entry name" value="PROTEIN_KINASE_DOM"/>
    <property type="match status" value="1"/>
</dbReference>
<evidence type="ECO:0000256" key="5">
    <source>
        <dbReference type="ARBA" id="ARBA00022777"/>
    </source>
</evidence>
<dbReference type="Gene3D" id="1.10.510.10">
    <property type="entry name" value="Transferase(Phosphotransferase) domain 1"/>
    <property type="match status" value="1"/>
</dbReference>
<gene>
    <name evidence="11" type="primary">fhkE</name>
    <name evidence="11" type="ORF">AK812_SmicGene16763</name>
</gene>
<comment type="caution">
    <text evidence="11">The sequence shown here is derived from an EMBL/GenBank/DDBJ whole genome shotgun (WGS) entry which is preliminary data.</text>
</comment>
<evidence type="ECO:0000256" key="7">
    <source>
        <dbReference type="PIRSR" id="PIRSR630616-1"/>
    </source>
</evidence>
<evidence type="ECO:0000313" key="12">
    <source>
        <dbReference type="Proteomes" id="UP000186817"/>
    </source>
</evidence>
<dbReference type="AlphaFoldDB" id="A0A1Q9DZE3"/>
<feature type="active site" description="Proton acceptor" evidence="7">
    <location>
        <position position="261"/>
    </location>
</feature>
<dbReference type="EMBL" id="LSRX01000323">
    <property type="protein sequence ID" value="OLQ00541.1"/>
    <property type="molecule type" value="Genomic_DNA"/>
</dbReference>
<feature type="binding site" evidence="8">
    <location>
        <position position="285"/>
    </location>
    <ligand>
        <name>ATP</name>
        <dbReference type="ChEBI" id="CHEBI:30616"/>
    </ligand>
</feature>
<keyword evidence="6 8" id="KW-0067">ATP-binding</keyword>
<dbReference type="InterPro" id="IPR000719">
    <property type="entry name" value="Prot_kinase_dom"/>
</dbReference>
<organism evidence="11 12">
    <name type="scientific">Symbiodinium microadriaticum</name>
    <name type="common">Dinoflagellate</name>
    <name type="synonym">Zooxanthella microadriatica</name>
    <dbReference type="NCBI Taxonomy" id="2951"/>
    <lineage>
        <taxon>Eukaryota</taxon>
        <taxon>Sar</taxon>
        <taxon>Alveolata</taxon>
        <taxon>Dinophyceae</taxon>
        <taxon>Suessiales</taxon>
        <taxon>Symbiodiniaceae</taxon>
        <taxon>Symbiodinium</taxon>
    </lineage>
</organism>
<keyword evidence="5 11" id="KW-0418">Kinase</keyword>
<dbReference type="InterPro" id="IPR036034">
    <property type="entry name" value="PDZ_sf"/>
</dbReference>
<evidence type="ECO:0000256" key="2">
    <source>
        <dbReference type="ARBA" id="ARBA00022527"/>
    </source>
</evidence>
<dbReference type="GO" id="GO:0005524">
    <property type="term" value="F:ATP binding"/>
    <property type="evidence" value="ECO:0007669"/>
    <property type="project" value="UniProtKB-UniRule"/>
</dbReference>
<feature type="binding site" evidence="8">
    <location>
        <position position="163"/>
    </location>
    <ligand>
        <name>ATP</name>
        <dbReference type="ChEBI" id="CHEBI:30616"/>
    </ligand>
</feature>
<comment type="subunit">
    <text evidence="1">Monomer.</text>
</comment>
<keyword evidence="2" id="KW-0723">Serine/threonine-protein kinase</keyword>
<proteinExistence type="predicted"/>
<evidence type="ECO:0000256" key="9">
    <source>
        <dbReference type="PIRSR" id="PIRSR630616-3"/>
    </source>
</evidence>
<feature type="binding site" evidence="8">
    <location>
        <begin position="265"/>
        <end position="266"/>
    </location>
    <ligand>
        <name>ATP</name>
        <dbReference type="ChEBI" id="CHEBI:30616"/>
    </ligand>
</feature>
<dbReference type="PANTHER" id="PTHR24350">
    <property type="entry name" value="SERINE/THREONINE-PROTEIN KINASE IAL-RELATED"/>
    <property type="match status" value="1"/>
</dbReference>
<dbReference type="InterPro" id="IPR017441">
    <property type="entry name" value="Protein_kinase_ATP_BS"/>
</dbReference>
<feature type="domain" description="Protein kinase" evidence="10">
    <location>
        <begin position="134"/>
        <end position="401"/>
    </location>
</feature>
<dbReference type="InterPro" id="IPR030616">
    <property type="entry name" value="Aur-like"/>
</dbReference>
<dbReference type="SUPFAM" id="SSF56112">
    <property type="entry name" value="Protein kinase-like (PK-like)"/>
    <property type="match status" value="1"/>
</dbReference>
<sequence>MAAHGAGYEPGPGAPCSVMPEKQLTAWLEKLKLTSYAAKASSWCQTMGAVSVHEILENWEDFAEACSLKPLERRRVEKDAANVVGNNAATGNAAAAASEAAAKSRPPTPSGAAAVTSAATAANNFGPKEDPEKYVMGEELGSGATATVCRCVRKKDSKQFAVKSINIGKLRLQPNFQKVSEKLQREVSILSSLRHNRIVSLFESIESQDYLHLVMELVEGGELFDHIVNIGSFTEPVARYVFIQIAEGLKYIHSQHIVYRDLKPENILVDQKNSRQGLLEIKLSDFGHSKLIHDGYSTALTRVGTPQYWAPEVSDPFKAAKGYDERVDLWSLGVVLYVMLVGAYPFDGLGEPIDAQIRRASVQFPAGRRPSQNAQDLIRALIQSDPMQRLDLDRCLAHPWVSTSAGSLSKVLNEVRQAPPEEREEPFQLPGDPSKEQIDGLRRDLQHWIYKWRCGATIQKRKQGSVEATYVMANMQLGVTEDERRKARRELQDLINFNFPGQHVSGGSPGAPSTLPSLPEERMKKSHRLLTHTLKVTAKDGAGVELEPEAGGMKVMKVFPKPGQPGLEAKDLIINIDGMPLRGTPETVEDIFGQHFRDGVQLTIKRFQR</sequence>
<evidence type="ECO:0000256" key="1">
    <source>
        <dbReference type="ARBA" id="ARBA00011245"/>
    </source>
</evidence>
<evidence type="ECO:0000256" key="4">
    <source>
        <dbReference type="ARBA" id="ARBA00022741"/>
    </source>
</evidence>
<dbReference type="InterPro" id="IPR008271">
    <property type="entry name" value="Ser/Thr_kinase_AS"/>
</dbReference>